<comment type="caution">
    <text evidence="1">The sequence shown here is derived from an EMBL/GenBank/DDBJ whole genome shotgun (WGS) entry which is preliminary data.</text>
</comment>
<dbReference type="Proteomes" id="UP000465112">
    <property type="component" value="Chromosome 7"/>
</dbReference>
<gene>
    <name evidence="1" type="ORF">PFLUV_G00087580</name>
</gene>
<proteinExistence type="predicted"/>
<dbReference type="EMBL" id="VHII01000007">
    <property type="protein sequence ID" value="KAF1388185.1"/>
    <property type="molecule type" value="Genomic_DNA"/>
</dbReference>
<reference evidence="1 2" key="1">
    <citation type="submission" date="2019-06" db="EMBL/GenBank/DDBJ databases">
        <title>A chromosome-scale genome assembly of the European perch, Perca fluviatilis.</title>
        <authorList>
            <person name="Roques C."/>
            <person name="Zahm M."/>
            <person name="Cabau C."/>
            <person name="Klopp C."/>
            <person name="Bouchez O."/>
            <person name="Donnadieu C."/>
            <person name="Kuhl H."/>
            <person name="Gislard M."/>
            <person name="Guendouz S."/>
            <person name="Journot L."/>
            <person name="Haffray P."/>
            <person name="Bestin A."/>
            <person name="Morvezen R."/>
            <person name="Feron R."/>
            <person name="Wen M."/>
            <person name="Jouanno E."/>
            <person name="Herpin A."/>
            <person name="Schartl M."/>
            <person name="Postlethwait J."/>
            <person name="Schaerlinger B."/>
            <person name="Chardard D."/>
            <person name="Lecocq T."/>
            <person name="Poncet C."/>
            <person name="Jaffrelo L."/>
            <person name="Lampietro C."/>
            <person name="Guiguen Y."/>
        </authorList>
    </citation>
    <scope>NUCLEOTIDE SEQUENCE [LARGE SCALE GENOMIC DNA]</scope>
    <source>
        <tissue evidence="1">Blood</tissue>
    </source>
</reference>
<organism evidence="1 2">
    <name type="scientific">Perca fluviatilis</name>
    <name type="common">European perch</name>
    <dbReference type="NCBI Taxonomy" id="8168"/>
    <lineage>
        <taxon>Eukaryota</taxon>
        <taxon>Metazoa</taxon>
        <taxon>Chordata</taxon>
        <taxon>Craniata</taxon>
        <taxon>Vertebrata</taxon>
        <taxon>Euteleostomi</taxon>
        <taxon>Actinopterygii</taxon>
        <taxon>Neopterygii</taxon>
        <taxon>Teleostei</taxon>
        <taxon>Neoteleostei</taxon>
        <taxon>Acanthomorphata</taxon>
        <taxon>Eupercaria</taxon>
        <taxon>Perciformes</taxon>
        <taxon>Percoidei</taxon>
        <taxon>Percidae</taxon>
        <taxon>Percinae</taxon>
        <taxon>Perca</taxon>
    </lineage>
</organism>
<evidence type="ECO:0008006" key="3">
    <source>
        <dbReference type="Google" id="ProtNLM"/>
    </source>
</evidence>
<name>A0A6A5FBU4_PERFL</name>
<evidence type="ECO:0000313" key="1">
    <source>
        <dbReference type="EMBL" id="KAF1388185.1"/>
    </source>
</evidence>
<keyword evidence="2" id="KW-1185">Reference proteome</keyword>
<protein>
    <recommendedName>
        <fullName evidence="3">Apolipoprotein C-IV</fullName>
    </recommendedName>
</protein>
<sequence length="167" mass="18965">MAAFLEFHNPCAKVTIYAGLIIHQLSQFIEICSFEENRVTEVSSWWAETAVRSEPEEKMHMKELVFGLILLMQACEPLLAQSPAPIQPNSPGILQRLAEKTREATATVKHLRGFIGTYYEDHIQPVTDSYFEWATNVKSSVWEKIQTTIDKLIPMKATNQTAQPSQI</sequence>
<evidence type="ECO:0000313" key="2">
    <source>
        <dbReference type="Proteomes" id="UP000465112"/>
    </source>
</evidence>
<accession>A0A6A5FBU4</accession>
<dbReference type="AlphaFoldDB" id="A0A6A5FBU4"/>